<accession>A0A1L4CYC1</accession>
<keyword evidence="2" id="KW-1185">Reference proteome</keyword>
<reference evidence="1 2" key="1">
    <citation type="submission" date="2016-10" db="EMBL/GenBank/DDBJ databases">
        <title>Silvanigrella aquatica sp. nov., isolated from a freshwater lake located in the Black Forest, Germany, description of Silvanigrellaceae fam. nov., Silvanigrellales ord. nov., reclassification of the order Bdellovibrionales in the class Oligoflexia, reclassification of the families Bacteriovoracaceae and Halobacteriovoraceae in the new order Bacteriovoracales ord. nov., and reclassification of the family Pseudobacteriovoracaceae in the order Oligoflexiales.</title>
        <authorList>
            <person name="Hahn M.W."/>
            <person name="Schmidt J."/>
            <person name="Koll U."/>
            <person name="Rohde M."/>
            <person name="Verbag S."/>
            <person name="Pitt A."/>
            <person name="Nakai R."/>
            <person name="Naganuma T."/>
            <person name="Lang E."/>
        </authorList>
    </citation>
    <scope>NUCLEOTIDE SEQUENCE [LARGE SCALE GENOMIC DNA]</scope>
    <source>
        <strain evidence="1 2">MWH-Nonnen-W8red</strain>
    </source>
</reference>
<dbReference type="RefSeq" id="WP_148696651.1">
    <property type="nucleotide sequence ID" value="NZ_CP017834.1"/>
</dbReference>
<gene>
    <name evidence="1" type="ORF">AXG55_03005</name>
</gene>
<dbReference type="EMBL" id="CP017834">
    <property type="protein sequence ID" value="APJ02937.1"/>
    <property type="molecule type" value="Genomic_DNA"/>
</dbReference>
<dbReference type="AlphaFoldDB" id="A0A1L4CYC1"/>
<dbReference type="Gene3D" id="2.40.160.60">
    <property type="entry name" value="Outer membrane protein transport protein (OMPP1/FadL/TodX)"/>
    <property type="match status" value="1"/>
</dbReference>
<dbReference type="STRING" id="1915309.AXG55_03005"/>
<dbReference type="SUPFAM" id="SSF56935">
    <property type="entry name" value="Porins"/>
    <property type="match status" value="1"/>
</dbReference>
<dbReference type="KEGG" id="saqi:AXG55_03005"/>
<organism evidence="1 2">
    <name type="scientific">Silvanigrella aquatica</name>
    <dbReference type="NCBI Taxonomy" id="1915309"/>
    <lineage>
        <taxon>Bacteria</taxon>
        <taxon>Pseudomonadati</taxon>
        <taxon>Bdellovibrionota</taxon>
        <taxon>Oligoflexia</taxon>
        <taxon>Silvanigrellales</taxon>
        <taxon>Silvanigrellaceae</taxon>
        <taxon>Silvanigrella</taxon>
    </lineage>
</organism>
<proteinExistence type="predicted"/>
<evidence type="ECO:0000313" key="2">
    <source>
        <dbReference type="Proteomes" id="UP000184731"/>
    </source>
</evidence>
<dbReference type="Proteomes" id="UP000184731">
    <property type="component" value="Chromosome"/>
</dbReference>
<sequence length="373" mass="40477">MDGLGYQKKNIKFALIFVTLLIFQNIYAQELQREYRSAYFLGRGDTGIATATGEDAIFYNPAGIAQGKGIISEIILASPQGEATQNVNQIINSYSNSDSGSAIQFLAQNQNSIYSAAAQNYSGLIFRRVALGILERANANAYEGIAPATGIPTANIYAANRTGVYLTLARDFWDNKLFIGMNGKFIQKKELNLSISALNAETQLSNSSLSSVINNSLNQGDGIGTDLGMMLVLNKETNTQIGIVYRNIGMQYPWTTPEGSAPPTAEPTVLDAGISTTYGTKRSKITIAADIRDVTNTQNAVFGKRVHLGAEYSLMDTFGIMGGLNQGYGTYGMFLHTKIVKVEGGMYTEELGARLGEYPSQRLFARVVLGWLL</sequence>
<name>A0A1L4CYC1_9BACT</name>
<evidence type="ECO:0008006" key="3">
    <source>
        <dbReference type="Google" id="ProtNLM"/>
    </source>
</evidence>
<evidence type="ECO:0000313" key="1">
    <source>
        <dbReference type="EMBL" id="APJ02937.1"/>
    </source>
</evidence>
<dbReference type="OrthoDB" id="5290811at2"/>
<protein>
    <recommendedName>
        <fullName evidence="3">PorV/PorQ family protein</fullName>
    </recommendedName>
</protein>